<dbReference type="InterPro" id="IPR036010">
    <property type="entry name" value="2Fe-2S_ferredoxin-like_sf"/>
</dbReference>
<dbReference type="PROSITE" id="PS51085">
    <property type="entry name" value="2FE2S_FER_2"/>
    <property type="match status" value="1"/>
</dbReference>
<dbReference type="Pfam" id="PF13237">
    <property type="entry name" value="Fer4_10"/>
    <property type="match status" value="1"/>
</dbReference>
<keyword evidence="7 9" id="KW-0408">Iron</keyword>
<dbReference type="GO" id="GO:0008177">
    <property type="term" value="F:succinate dehydrogenase (quinone) activity"/>
    <property type="evidence" value="ECO:0007669"/>
    <property type="project" value="UniProtKB-EC"/>
</dbReference>
<dbReference type="CDD" id="cd00207">
    <property type="entry name" value="fer2"/>
    <property type="match status" value="1"/>
</dbReference>
<sequence>MADVKIKVLRYHPDVDTEARYDSYIVDARENMTVLDALFIILTEQDQTISFRCSCRLGMCGSCGMIMNNKEGLACRTKIAKLGSEITVRPLRNLPIIKDLAVNMDPFFKQWQRIKPYFVPTEEAANDFAVIPPESDRREIIDQNIDCITCGACYSACTLVSLDDSYIGPAALNRAYTLVADERDQGTKQRMEVAAGEDGVLRCHTLFNCMEVCPKKLAPTWSIQKLKTRAVTAAFKGGSK</sequence>
<gene>
    <name evidence="12" type="primary">sdhB_2</name>
    <name evidence="12" type="ORF">PAECIP111891_05134</name>
</gene>
<comment type="cofactor">
    <cofactor evidence="9">
        <name>[3Fe-4S] cluster</name>
        <dbReference type="ChEBI" id="CHEBI:21137"/>
    </cofactor>
    <text evidence="9">Binds 1 [3Fe-4S] cluster.</text>
</comment>
<evidence type="ECO:0000256" key="9">
    <source>
        <dbReference type="RuleBase" id="RU361237"/>
    </source>
</evidence>
<comment type="cofactor">
    <cofactor evidence="9">
        <name>[2Fe-2S] cluster</name>
        <dbReference type="ChEBI" id="CHEBI:190135"/>
    </cofactor>
    <text evidence="9">Binds 1 [2Fe-2S] cluster.</text>
</comment>
<dbReference type="NCBIfam" id="NF004616">
    <property type="entry name" value="PRK05950.1"/>
    <property type="match status" value="1"/>
</dbReference>
<comment type="caution">
    <text evidence="12">The sequence shown here is derived from an EMBL/GenBank/DDBJ whole genome shotgun (WGS) entry which is preliminary data.</text>
</comment>
<keyword evidence="4 9" id="KW-0001">2Fe-2S</keyword>
<evidence type="ECO:0000256" key="3">
    <source>
        <dbReference type="ARBA" id="ARBA00022485"/>
    </source>
</evidence>
<protein>
    <recommendedName>
        <fullName evidence="9">Succinate dehydrogenase iron-sulfur subunit</fullName>
        <ecNumber evidence="9">1.3.5.1</ecNumber>
    </recommendedName>
</protein>
<evidence type="ECO:0000313" key="12">
    <source>
        <dbReference type="EMBL" id="CAH1221191.1"/>
    </source>
</evidence>
<evidence type="ECO:0000313" key="13">
    <source>
        <dbReference type="Proteomes" id="UP000838821"/>
    </source>
</evidence>
<keyword evidence="13" id="KW-1185">Reference proteome</keyword>
<dbReference type="InterPro" id="IPR050573">
    <property type="entry name" value="SDH/FRD_Iron-Sulfur"/>
</dbReference>
<keyword evidence="5 9" id="KW-0479">Metal-binding</keyword>
<dbReference type="InterPro" id="IPR009051">
    <property type="entry name" value="Helical_ferredxn"/>
</dbReference>
<dbReference type="EC" id="1.3.5.1" evidence="9"/>
<dbReference type="Proteomes" id="UP000838821">
    <property type="component" value="Unassembled WGS sequence"/>
</dbReference>
<keyword evidence="6 12" id="KW-0560">Oxidoreductase</keyword>
<dbReference type="InterPro" id="IPR025192">
    <property type="entry name" value="Succ_DH/fum_Rdtase_N"/>
</dbReference>
<dbReference type="InterPro" id="IPR006058">
    <property type="entry name" value="2Fe2S_fd_BS"/>
</dbReference>
<dbReference type="SUPFAM" id="SSF54292">
    <property type="entry name" value="2Fe-2S ferredoxin-like"/>
    <property type="match status" value="1"/>
</dbReference>
<comment type="cofactor">
    <cofactor evidence="9">
        <name>[4Fe-4S] cluster</name>
        <dbReference type="ChEBI" id="CHEBI:49883"/>
    </cofactor>
    <text evidence="9">Binds 1 [4Fe-4S] cluster.</text>
</comment>
<dbReference type="Gene3D" id="1.10.1060.10">
    <property type="entry name" value="Alpha-helical ferredoxin"/>
    <property type="match status" value="1"/>
</dbReference>
<dbReference type="NCBIfam" id="TIGR00384">
    <property type="entry name" value="dhsB"/>
    <property type="match status" value="1"/>
</dbReference>
<dbReference type="InterPro" id="IPR001041">
    <property type="entry name" value="2Fe-2S_ferredoxin-type"/>
</dbReference>
<dbReference type="EMBL" id="CAKMMW010000020">
    <property type="protein sequence ID" value="CAH1221191.1"/>
    <property type="molecule type" value="Genomic_DNA"/>
</dbReference>
<evidence type="ECO:0000256" key="2">
    <source>
        <dbReference type="ARBA" id="ARBA00009433"/>
    </source>
</evidence>
<keyword evidence="9" id="KW-0003">3Fe-4S</keyword>
<evidence type="ECO:0000259" key="10">
    <source>
        <dbReference type="PROSITE" id="PS51085"/>
    </source>
</evidence>
<feature type="domain" description="4Fe-4S ferredoxin-type" evidence="11">
    <location>
        <begin position="137"/>
        <end position="165"/>
    </location>
</feature>
<organism evidence="12 13">
    <name type="scientific">Paenibacillus allorhizoplanae</name>
    <dbReference type="NCBI Taxonomy" id="2905648"/>
    <lineage>
        <taxon>Bacteria</taxon>
        <taxon>Bacillati</taxon>
        <taxon>Bacillota</taxon>
        <taxon>Bacilli</taxon>
        <taxon>Bacillales</taxon>
        <taxon>Paenibacillaceae</taxon>
        <taxon>Paenibacillus</taxon>
    </lineage>
</organism>
<keyword evidence="8 9" id="KW-0411">Iron-sulfur</keyword>
<evidence type="ECO:0000256" key="8">
    <source>
        <dbReference type="ARBA" id="ARBA00023014"/>
    </source>
</evidence>
<dbReference type="InterPro" id="IPR017896">
    <property type="entry name" value="4Fe4S_Fe-S-bd"/>
</dbReference>
<dbReference type="PANTHER" id="PTHR11921:SF29">
    <property type="entry name" value="SUCCINATE DEHYDROGENASE [UBIQUINONE] IRON-SULFUR SUBUNIT, MITOCHONDRIAL"/>
    <property type="match status" value="1"/>
</dbReference>
<dbReference type="PROSITE" id="PS00197">
    <property type="entry name" value="2FE2S_FER_1"/>
    <property type="match status" value="1"/>
</dbReference>
<feature type="domain" description="2Fe-2S ferredoxin-type" evidence="10">
    <location>
        <begin position="13"/>
        <end position="92"/>
    </location>
</feature>
<evidence type="ECO:0000259" key="11">
    <source>
        <dbReference type="PROSITE" id="PS51379"/>
    </source>
</evidence>
<name>A0ABM9CSP0_9BACL</name>
<evidence type="ECO:0000256" key="4">
    <source>
        <dbReference type="ARBA" id="ARBA00022714"/>
    </source>
</evidence>
<reference evidence="12" key="1">
    <citation type="submission" date="2022-01" db="EMBL/GenBank/DDBJ databases">
        <authorList>
            <person name="Criscuolo A."/>
        </authorList>
    </citation>
    <scope>NUCLEOTIDE SEQUENCE</scope>
    <source>
        <strain evidence="12">CIP111891</strain>
    </source>
</reference>
<dbReference type="PANTHER" id="PTHR11921">
    <property type="entry name" value="SUCCINATE DEHYDROGENASE IRON-SULFUR PROTEIN"/>
    <property type="match status" value="1"/>
</dbReference>
<dbReference type="SUPFAM" id="SSF46548">
    <property type="entry name" value="alpha-helical ferredoxin"/>
    <property type="match status" value="1"/>
</dbReference>
<dbReference type="PROSITE" id="PS51379">
    <property type="entry name" value="4FE4S_FER_2"/>
    <property type="match status" value="1"/>
</dbReference>
<dbReference type="Gene3D" id="3.10.20.30">
    <property type="match status" value="1"/>
</dbReference>
<comment type="catalytic activity">
    <reaction evidence="9">
        <text>a quinone + succinate = fumarate + a quinol</text>
        <dbReference type="Rhea" id="RHEA:40523"/>
        <dbReference type="ChEBI" id="CHEBI:24646"/>
        <dbReference type="ChEBI" id="CHEBI:29806"/>
        <dbReference type="ChEBI" id="CHEBI:30031"/>
        <dbReference type="ChEBI" id="CHEBI:132124"/>
        <dbReference type="EC" id="1.3.5.1"/>
    </reaction>
</comment>
<dbReference type="Pfam" id="PF13085">
    <property type="entry name" value="Fer2_3"/>
    <property type="match status" value="1"/>
</dbReference>
<dbReference type="RefSeq" id="WP_236291248.1">
    <property type="nucleotide sequence ID" value="NZ_CAKMMW010000020.1"/>
</dbReference>
<evidence type="ECO:0000256" key="5">
    <source>
        <dbReference type="ARBA" id="ARBA00022723"/>
    </source>
</evidence>
<comment type="similarity">
    <text evidence="2 9">Belongs to the succinate dehydrogenase/fumarate reductase iron-sulfur protein family.</text>
</comment>
<dbReference type="InterPro" id="IPR012675">
    <property type="entry name" value="Beta-grasp_dom_sf"/>
</dbReference>
<evidence type="ECO:0000256" key="6">
    <source>
        <dbReference type="ARBA" id="ARBA00023002"/>
    </source>
</evidence>
<proteinExistence type="inferred from homology"/>
<accession>A0ABM9CSP0</accession>
<dbReference type="InterPro" id="IPR004489">
    <property type="entry name" value="Succ_DH/fum_Rdtase_Fe-S"/>
</dbReference>
<evidence type="ECO:0000256" key="7">
    <source>
        <dbReference type="ARBA" id="ARBA00023004"/>
    </source>
</evidence>
<evidence type="ECO:0000256" key="1">
    <source>
        <dbReference type="ARBA" id="ARBA00005163"/>
    </source>
</evidence>
<keyword evidence="3 9" id="KW-0004">4Fe-4S</keyword>
<comment type="pathway">
    <text evidence="1">Carbohydrate metabolism; tricarboxylic acid cycle.</text>
</comment>